<feature type="region of interest" description="Disordered" evidence="1">
    <location>
        <begin position="342"/>
        <end position="365"/>
    </location>
</feature>
<dbReference type="PANTHER" id="PTHR31066:SF101">
    <property type="entry name" value="PB1 DOMAIN-CONTAINING PROTEIN"/>
    <property type="match status" value="1"/>
</dbReference>
<evidence type="ECO:0000313" key="3">
    <source>
        <dbReference type="EMBL" id="KAD2804250.1"/>
    </source>
</evidence>
<dbReference type="SUPFAM" id="SSF54277">
    <property type="entry name" value="CAD &amp; PB1 domains"/>
    <property type="match status" value="1"/>
</dbReference>
<protein>
    <recommendedName>
        <fullName evidence="2">PB1 domain-containing protein</fullName>
    </recommendedName>
</protein>
<name>A0A5N6LRV9_9ASTR</name>
<dbReference type="EMBL" id="SZYD01000018">
    <property type="protein sequence ID" value="KAD2804250.1"/>
    <property type="molecule type" value="Genomic_DNA"/>
</dbReference>
<proteinExistence type="predicted"/>
<dbReference type="AlphaFoldDB" id="A0A5N6LRV9"/>
<evidence type="ECO:0000256" key="1">
    <source>
        <dbReference type="SAM" id="MobiDB-lite"/>
    </source>
</evidence>
<dbReference type="CDD" id="cd06410">
    <property type="entry name" value="PB1_UP2"/>
    <property type="match status" value="1"/>
</dbReference>
<dbReference type="Pfam" id="PF00564">
    <property type="entry name" value="PB1"/>
    <property type="match status" value="1"/>
</dbReference>
<gene>
    <name evidence="3" type="ORF">E3N88_37627</name>
</gene>
<dbReference type="SMART" id="SM00666">
    <property type="entry name" value="PB1"/>
    <property type="match status" value="1"/>
</dbReference>
<dbReference type="InterPro" id="IPR053198">
    <property type="entry name" value="Gynoecium_Dev_Regulator"/>
</dbReference>
<evidence type="ECO:0000313" key="4">
    <source>
        <dbReference type="Proteomes" id="UP000326396"/>
    </source>
</evidence>
<organism evidence="3 4">
    <name type="scientific">Mikania micrantha</name>
    <name type="common">bitter vine</name>
    <dbReference type="NCBI Taxonomy" id="192012"/>
    <lineage>
        <taxon>Eukaryota</taxon>
        <taxon>Viridiplantae</taxon>
        <taxon>Streptophyta</taxon>
        <taxon>Embryophyta</taxon>
        <taxon>Tracheophyta</taxon>
        <taxon>Spermatophyta</taxon>
        <taxon>Magnoliopsida</taxon>
        <taxon>eudicotyledons</taxon>
        <taxon>Gunneridae</taxon>
        <taxon>Pentapetalae</taxon>
        <taxon>asterids</taxon>
        <taxon>campanulids</taxon>
        <taxon>Asterales</taxon>
        <taxon>Asteraceae</taxon>
        <taxon>Asteroideae</taxon>
        <taxon>Heliantheae alliance</taxon>
        <taxon>Eupatorieae</taxon>
        <taxon>Mikania</taxon>
    </lineage>
</organism>
<dbReference type="InterPro" id="IPR053793">
    <property type="entry name" value="PB1-like"/>
</dbReference>
<feature type="region of interest" description="Disordered" evidence="1">
    <location>
        <begin position="313"/>
        <end position="332"/>
    </location>
</feature>
<sequence length="476" mass="52885">MDSTTRFRTTESCRQHTSTYPCHNGSTKLRLMCSNGGRIIPRPHDKSLRYVGGETRMVVVDRHTTLLDLTHHLSKTIFPSSSTDASSFTLKYQLPSEDLDSLISVTNDEDLENMIDEYNSSSRIRLFIFPTNPGSVSSIGSMKSEDWFLNALNGSNSGFSVSGASSVNCLLDLDNIPEKKQVCNKNTIMGNNLGQDVHSIPDSPMMETNSSFGSASSHANSPEICVNADDHPKIVGGGIEWQFSQMGVEKRHHKHHDDPGSMVSGSAMTSGTTIWDHSDPFFDFFERSEYPQKQSAGFDLNSMDSILSNLNQSSPVSQIQSSGYNNQPCDLNTRINQISPQKIHNSTNQPSSTQLDSPGQPLQHQQPQFIPPLQNISHHPSVAVPVTSYYRRHLPTDRQNTMFYYIQGMKTEVPVYCRTTNAGAPQLVRVSSNIHQSTQPIYYATKPLLTAQYQKIALDSSVEASLQEQHVRIAQP</sequence>
<accession>A0A5N6LRV9</accession>
<keyword evidence="4" id="KW-1185">Reference proteome</keyword>
<feature type="domain" description="PB1" evidence="2">
    <location>
        <begin position="28"/>
        <end position="131"/>
    </location>
</feature>
<dbReference type="Gene3D" id="3.10.20.90">
    <property type="entry name" value="Phosphatidylinositol 3-kinase Catalytic Subunit, Chain A, domain 1"/>
    <property type="match status" value="1"/>
</dbReference>
<dbReference type="Proteomes" id="UP000326396">
    <property type="component" value="Linkage Group LG8"/>
</dbReference>
<comment type="caution">
    <text evidence="3">The sequence shown here is derived from an EMBL/GenBank/DDBJ whole genome shotgun (WGS) entry which is preliminary data.</text>
</comment>
<evidence type="ECO:0000259" key="2">
    <source>
        <dbReference type="PROSITE" id="PS51745"/>
    </source>
</evidence>
<dbReference type="InterPro" id="IPR000270">
    <property type="entry name" value="PB1_dom"/>
</dbReference>
<dbReference type="PROSITE" id="PS51745">
    <property type="entry name" value="PB1"/>
    <property type="match status" value="1"/>
</dbReference>
<dbReference type="PANTHER" id="PTHR31066">
    <property type="entry name" value="OS05G0427100 PROTEIN-RELATED"/>
    <property type="match status" value="1"/>
</dbReference>
<dbReference type="OrthoDB" id="774308at2759"/>
<reference evidence="3 4" key="1">
    <citation type="submission" date="2019-05" db="EMBL/GenBank/DDBJ databases">
        <title>Mikania micrantha, genome provides insights into the molecular mechanism of rapid growth.</title>
        <authorList>
            <person name="Liu B."/>
        </authorList>
    </citation>
    <scope>NUCLEOTIDE SEQUENCE [LARGE SCALE GENOMIC DNA]</scope>
    <source>
        <strain evidence="3">NLD-2019</strain>
        <tissue evidence="3">Leaf</tissue>
    </source>
</reference>